<comment type="caution">
    <text evidence="1">The sequence shown here is derived from an EMBL/GenBank/DDBJ whole genome shotgun (WGS) entry which is preliminary data.</text>
</comment>
<gene>
    <name evidence="1" type="ORF">QVZ43_09995</name>
</gene>
<sequence>MHLALRVGHQLDGVNDFLCERKGLSLYAVIKLDGDLVEVPDVDKILAEV</sequence>
<dbReference type="RefSeq" id="WP_302909819.1">
    <property type="nucleotide sequence ID" value="NZ_JAUMIS010000002.1"/>
</dbReference>
<protein>
    <submittedName>
        <fullName evidence="1">Uncharacterized protein</fullName>
    </submittedName>
</protein>
<dbReference type="EMBL" id="JAUMIS010000002">
    <property type="protein sequence ID" value="MDO3722054.1"/>
    <property type="molecule type" value="Genomic_DNA"/>
</dbReference>
<keyword evidence="2" id="KW-1185">Reference proteome</keyword>
<proteinExistence type="predicted"/>
<dbReference type="Proteomes" id="UP001168640">
    <property type="component" value="Unassembled WGS sequence"/>
</dbReference>
<evidence type="ECO:0000313" key="1">
    <source>
        <dbReference type="EMBL" id="MDO3722054.1"/>
    </source>
</evidence>
<name>A0ABT8W1E7_9GAMM</name>
<evidence type="ECO:0000313" key="2">
    <source>
        <dbReference type="Proteomes" id="UP001168640"/>
    </source>
</evidence>
<accession>A0ABT8W1E7</accession>
<reference evidence="1" key="1">
    <citation type="submission" date="2023-07" db="EMBL/GenBank/DDBJ databases">
        <title>Marinobacter sp. chi1 genome sequencing and assembly.</title>
        <authorList>
            <person name="Park S."/>
        </authorList>
    </citation>
    <scope>NUCLEOTIDE SEQUENCE</scope>
    <source>
        <strain evidence="1">Chi1</strain>
    </source>
</reference>
<organism evidence="1 2">
    <name type="scientific">Marinobacter suaedae</name>
    <dbReference type="NCBI Taxonomy" id="3057675"/>
    <lineage>
        <taxon>Bacteria</taxon>
        <taxon>Pseudomonadati</taxon>
        <taxon>Pseudomonadota</taxon>
        <taxon>Gammaproteobacteria</taxon>
        <taxon>Pseudomonadales</taxon>
        <taxon>Marinobacteraceae</taxon>
        <taxon>Marinobacter</taxon>
    </lineage>
</organism>